<feature type="transmembrane region" description="Helical" evidence="1">
    <location>
        <begin position="96"/>
        <end position="113"/>
    </location>
</feature>
<accession>A0A9D4EFS1</accession>
<proteinExistence type="predicted"/>
<evidence type="ECO:0000313" key="3">
    <source>
        <dbReference type="Proteomes" id="UP000828390"/>
    </source>
</evidence>
<gene>
    <name evidence="2" type="ORF">DPMN_180383</name>
</gene>
<reference evidence="2" key="2">
    <citation type="submission" date="2020-11" db="EMBL/GenBank/DDBJ databases">
        <authorList>
            <person name="McCartney M.A."/>
            <person name="Auch B."/>
            <person name="Kono T."/>
            <person name="Mallez S."/>
            <person name="Becker A."/>
            <person name="Gohl D.M."/>
            <person name="Silverstein K.A.T."/>
            <person name="Koren S."/>
            <person name="Bechman K.B."/>
            <person name="Herman A."/>
            <person name="Abrahante J.E."/>
            <person name="Garbe J."/>
        </authorList>
    </citation>
    <scope>NUCLEOTIDE SEQUENCE</scope>
    <source>
        <strain evidence="2">Duluth1</strain>
        <tissue evidence="2">Whole animal</tissue>
    </source>
</reference>
<evidence type="ECO:0000256" key="1">
    <source>
        <dbReference type="SAM" id="Phobius"/>
    </source>
</evidence>
<dbReference type="AlphaFoldDB" id="A0A9D4EFS1"/>
<sequence length="115" mass="12728">MVSCSSRYYLYEGFGSQAFNGANVISEVVLRDCSDMPAQECLKIPDPPGANGFTSFTGLSCFSASSRVFNLKIHEYDINETARHMYSTGTVALPSYFAWMYCPIPLLSLLMLLSI</sequence>
<keyword evidence="1" id="KW-1133">Transmembrane helix</keyword>
<protein>
    <submittedName>
        <fullName evidence="2">Uncharacterized protein</fullName>
    </submittedName>
</protein>
<keyword evidence="1" id="KW-0812">Transmembrane</keyword>
<name>A0A9D4EFS1_DREPO</name>
<keyword evidence="3" id="KW-1185">Reference proteome</keyword>
<comment type="caution">
    <text evidence="2">The sequence shown here is derived from an EMBL/GenBank/DDBJ whole genome shotgun (WGS) entry which is preliminary data.</text>
</comment>
<keyword evidence="1" id="KW-0472">Membrane</keyword>
<evidence type="ECO:0000313" key="2">
    <source>
        <dbReference type="EMBL" id="KAH3778906.1"/>
    </source>
</evidence>
<organism evidence="2 3">
    <name type="scientific">Dreissena polymorpha</name>
    <name type="common">Zebra mussel</name>
    <name type="synonym">Mytilus polymorpha</name>
    <dbReference type="NCBI Taxonomy" id="45954"/>
    <lineage>
        <taxon>Eukaryota</taxon>
        <taxon>Metazoa</taxon>
        <taxon>Spiralia</taxon>
        <taxon>Lophotrochozoa</taxon>
        <taxon>Mollusca</taxon>
        <taxon>Bivalvia</taxon>
        <taxon>Autobranchia</taxon>
        <taxon>Heteroconchia</taxon>
        <taxon>Euheterodonta</taxon>
        <taxon>Imparidentia</taxon>
        <taxon>Neoheterodontei</taxon>
        <taxon>Myida</taxon>
        <taxon>Dreissenoidea</taxon>
        <taxon>Dreissenidae</taxon>
        <taxon>Dreissena</taxon>
    </lineage>
</organism>
<dbReference type="Proteomes" id="UP000828390">
    <property type="component" value="Unassembled WGS sequence"/>
</dbReference>
<reference evidence="2" key="1">
    <citation type="journal article" date="2019" name="bioRxiv">
        <title>The Genome of the Zebra Mussel, Dreissena polymorpha: A Resource for Invasive Species Research.</title>
        <authorList>
            <person name="McCartney M.A."/>
            <person name="Auch B."/>
            <person name="Kono T."/>
            <person name="Mallez S."/>
            <person name="Zhang Y."/>
            <person name="Obille A."/>
            <person name="Becker A."/>
            <person name="Abrahante J.E."/>
            <person name="Garbe J."/>
            <person name="Badalamenti J.P."/>
            <person name="Herman A."/>
            <person name="Mangelson H."/>
            <person name="Liachko I."/>
            <person name="Sullivan S."/>
            <person name="Sone E.D."/>
            <person name="Koren S."/>
            <person name="Silverstein K.A.T."/>
            <person name="Beckman K.B."/>
            <person name="Gohl D.M."/>
        </authorList>
    </citation>
    <scope>NUCLEOTIDE SEQUENCE</scope>
    <source>
        <strain evidence="2">Duluth1</strain>
        <tissue evidence="2">Whole animal</tissue>
    </source>
</reference>
<dbReference type="EMBL" id="JAIWYP010000009">
    <property type="protein sequence ID" value="KAH3778906.1"/>
    <property type="molecule type" value="Genomic_DNA"/>
</dbReference>